<accession>X1FEY1</accession>
<protein>
    <recommendedName>
        <fullName evidence="1">Biotin protein ligase C-terminal domain-containing protein</fullName>
    </recommendedName>
</protein>
<reference evidence="2" key="1">
    <citation type="journal article" date="2014" name="Front. Microbiol.">
        <title>High frequency of phylogenetically diverse reductive dehalogenase-homologous genes in deep subseafloor sedimentary metagenomes.</title>
        <authorList>
            <person name="Kawai M."/>
            <person name="Futagami T."/>
            <person name="Toyoda A."/>
            <person name="Takaki Y."/>
            <person name="Nishi S."/>
            <person name="Hori S."/>
            <person name="Arai W."/>
            <person name="Tsubouchi T."/>
            <person name="Morono Y."/>
            <person name="Uchiyama I."/>
            <person name="Ito T."/>
            <person name="Fujiyama A."/>
            <person name="Inagaki F."/>
            <person name="Takami H."/>
        </authorList>
    </citation>
    <scope>NUCLEOTIDE SEQUENCE</scope>
    <source>
        <strain evidence="2">Expedition CK06-06</strain>
    </source>
</reference>
<evidence type="ECO:0000259" key="1">
    <source>
        <dbReference type="Pfam" id="PF02237"/>
    </source>
</evidence>
<dbReference type="EMBL" id="BARU01000302">
    <property type="protein sequence ID" value="GAH19348.1"/>
    <property type="molecule type" value="Genomic_DNA"/>
</dbReference>
<comment type="caution">
    <text evidence="2">The sequence shown here is derived from an EMBL/GenBank/DDBJ whole genome shotgun (WGS) entry which is preliminary data.</text>
</comment>
<sequence length="32" mass="3397">TGEAVDINEEGALVLKKEDGELIKIISGTILK</sequence>
<name>X1FEY1_9ZZZZ</name>
<gene>
    <name evidence="2" type="ORF">S03H2_01116</name>
</gene>
<organism evidence="2">
    <name type="scientific">marine sediment metagenome</name>
    <dbReference type="NCBI Taxonomy" id="412755"/>
    <lineage>
        <taxon>unclassified sequences</taxon>
        <taxon>metagenomes</taxon>
        <taxon>ecological metagenomes</taxon>
    </lineage>
</organism>
<feature type="non-terminal residue" evidence="2">
    <location>
        <position position="1"/>
    </location>
</feature>
<dbReference type="Gene3D" id="2.30.30.100">
    <property type="match status" value="1"/>
</dbReference>
<feature type="domain" description="Biotin protein ligase C-terminal" evidence="1">
    <location>
        <begin position="1"/>
        <end position="31"/>
    </location>
</feature>
<dbReference type="SUPFAM" id="SSF50037">
    <property type="entry name" value="C-terminal domain of transcriptional repressors"/>
    <property type="match status" value="1"/>
</dbReference>
<proteinExistence type="predicted"/>
<dbReference type="Pfam" id="PF02237">
    <property type="entry name" value="BPL_C"/>
    <property type="match status" value="1"/>
</dbReference>
<evidence type="ECO:0000313" key="2">
    <source>
        <dbReference type="EMBL" id="GAH19348.1"/>
    </source>
</evidence>
<dbReference type="InterPro" id="IPR008988">
    <property type="entry name" value="Transcriptional_repressor_C"/>
</dbReference>
<dbReference type="AlphaFoldDB" id="X1FEY1"/>
<dbReference type="InterPro" id="IPR003142">
    <property type="entry name" value="BPL_C"/>
</dbReference>